<dbReference type="EMBL" id="JBEYBF010000010">
    <property type="protein sequence ID" value="MEU1953474.1"/>
    <property type="molecule type" value="Genomic_DNA"/>
</dbReference>
<feature type="region of interest" description="Disordered" evidence="1">
    <location>
        <begin position="107"/>
        <end position="139"/>
    </location>
</feature>
<dbReference type="RefSeq" id="WP_356957953.1">
    <property type="nucleotide sequence ID" value="NZ_JBEYBD010000011.1"/>
</dbReference>
<keyword evidence="3" id="KW-1185">Reference proteome</keyword>
<proteinExistence type="predicted"/>
<dbReference type="Proteomes" id="UP001550628">
    <property type="component" value="Unassembled WGS sequence"/>
</dbReference>
<sequence>MTNLTAAVICERRPRSGLAADVVDTVVMGQVIQPRAEPPLAEDRLCCPGPDGESGAWLGGAGGLQRRAGDRGGYRGRHGEHAPGERWRNRMGDMLMLDSTLRGSLNDTFSGRHSSRTAEKTSSISRAVRSPDATPSAQTGVVPTHALLHSMRRDGLKRGIVTLCIGGGQGIARAIELLGQEGWR</sequence>
<evidence type="ECO:0000313" key="3">
    <source>
        <dbReference type="Proteomes" id="UP001550628"/>
    </source>
</evidence>
<dbReference type="Gene3D" id="3.40.47.10">
    <property type="match status" value="1"/>
</dbReference>
<protein>
    <recommendedName>
        <fullName evidence="4">Thiolase C-terminal domain-containing protein</fullName>
    </recommendedName>
</protein>
<accession>A0ABV2WRE9</accession>
<evidence type="ECO:0000313" key="2">
    <source>
        <dbReference type="EMBL" id="MEU1953474.1"/>
    </source>
</evidence>
<name>A0ABV2WRE9_9NOCA</name>
<dbReference type="SUPFAM" id="SSF53901">
    <property type="entry name" value="Thiolase-like"/>
    <property type="match status" value="1"/>
</dbReference>
<dbReference type="InterPro" id="IPR016039">
    <property type="entry name" value="Thiolase-like"/>
</dbReference>
<gene>
    <name evidence="2" type="ORF">ABZ510_16595</name>
</gene>
<dbReference type="InterPro" id="IPR020610">
    <property type="entry name" value="Thiolase_AS"/>
</dbReference>
<feature type="compositionally biased region" description="Basic and acidic residues" evidence="1">
    <location>
        <begin position="67"/>
        <end position="84"/>
    </location>
</feature>
<reference evidence="2 3" key="1">
    <citation type="submission" date="2024-06" db="EMBL/GenBank/DDBJ databases">
        <title>The Natural Products Discovery Center: Release of the First 8490 Sequenced Strains for Exploring Actinobacteria Biosynthetic Diversity.</title>
        <authorList>
            <person name="Kalkreuter E."/>
            <person name="Kautsar S.A."/>
            <person name="Yang D."/>
            <person name="Bader C.D."/>
            <person name="Teijaro C.N."/>
            <person name="Fluegel L."/>
            <person name="Davis C.M."/>
            <person name="Simpson J.R."/>
            <person name="Lauterbach L."/>
            <person name="Steele A.D."/>
            <person name="Gui C."/>
            <person name="Meng S."/>
            <person name="Li G."/>
            <person name="Viehrig K."/>
            <person name="Ye F."/>
            <person name="Su P."/>
            <person name="Kiefer A.F."/>
            <person name="Nichols A."/>
            <person name="Cepeda A.J."/>
            <person name="Yan W."/>
            <person name="Fan B."/>
            <person name="Jiang Y."/>
            <person name="Adhikari A."/>
            <person name="Zheng C.-J."/>
            <person name="Schuster L."/>
            <person name="Cowan T.M."/>
            <person name="Smanski M.J."/>
            <person name="Chevrette M.G."/>
            <person name="De Carvalho L.P.S."/>
            <person name="Shen B."/>
        </authorList>
    </citation>
    <scope>NUCLEOTIDE SEQUENCE [LARGE SCALE GENOMIC DNA]</scope>
    <source>
        <strain evidence="2 3">NPDC019708</strain>
    </source>
</reference>
<feature type="region of interest" description="Disordered" evidence="1">
    <location>
        <begin position="56"/>
        <end position="84"/>
    </location>
</feature>
<comment type="caution">
    <text evidence="2">The sequence shown here is derived from an EMBL/GenBank/DDBJ whole genome shotgun (WGS) entry which is preliminary data.</text>
</comment>
<evidence type="ECO:0000256" key="1">
    <source>
        <dbReference type="SAM" id="MobiDB-lite"/>
    </source>
</evidence>
<organism evidence="2 3">
    <name type="scientific">Nocardia rhamnosiphila</name>
    <dbReference type="NCBI Taxonomy" id="426716"/>
    <lineage>
        <taxon>Bacteria</taxon>
        <taxon>Bacillati</taxon>
        <taxon>Actinomycetota</taxon>
        <taxon>Actinomycetes</taxon>
        <taxon>Mycobacteriales</taxon>
        <taxon>Nocardiaceae</taxon>
        <taxon>Nocardia</taxon>
    </lineage>
</organism>
<dbReference type="PROSITE" id="PS00099">
    <property type="entry name" value="THIOLASE_3"/>
    <property type="match status" value="1"/>
</dbReference>
<evidence type="ECO:0008006" key="4">
    <source>
        <dbReference type="Google" id="ProtNLM"/>
    </source>
</evidence>